<reference evidence="2" key="1">
    <citation type="submission" date="2023-03" db="EMBL/GenBank/DDBJ databases">
        <title>Massive genome expansion in bonnet fungi (Mycena s.s.) driven by repeated elements and novel gene families across ecological guilds.</title>
        <authorList>
            <consortium name="Lawrence Berkeley National Laboratory"/>
            <person name="Harder C.B."/>
            <person name="Miyauchi S."/>
            <person name="Viragh M."/>
            <person name="Kuo A."/>
            <person name="Thoen E."/>
            <person name="Andreopoulos B."/>
            <person name="Lu D."/>
            <person name="Skrede I."/>
            <person name="Drula E."/>
            <person name="Henrissat B."/>
            <person name="Morin E."/>
            <person name="Kohler A."/>
            <person name="Barry K."/>
            <person name="LaButti K."/>
            <person name="Morin E."/>
            <person name="Salamov A."/>
            <person name="Lipzen A."/>
            <person name="Mereny Z."/>
            <person name="Hegedus B."/>
            <person name="Baldrian P."/>
            <person name="Stursova M."/>
            <person name="Weitz H."/>
            <person name="Taylor A."/>
            <person name="Grigoriev I.V."/>
            <person name="Nagy L.G."/>
            <person name="Martin F."/>
            <person name="Kauserud H."/>
        </authorList>
    </citation>
    <scope>NUCLEOTIDE SEQUENCE</scope>
    <source>
        <strain evidence="2">CBHHK002</strain>
    </source>
</reference>
<evidence type="ECO:0000313" key="3">
    <source>
        <dbReference type="Proteomes" id="UP001218218"/>
    </source>
</evidence>
<keyword evidence="3" id="KW-1185">Reference proteome</keyword>
<feature type="chain" id="PRO_5041931172" description="RNase H type-1 domain-containing protein" evidence="1">
    <location>
        <begin position="19"/>
        <end position="80"/>
    </location>
</feature>
<dbReference type="EMBL" id="JARIHO010000033">
    <property type="protein sequence ID" value="KAJ7334223.1"/>
    <property type="molecule type" value="Genomic_DNA"/>
</dbReference>
<keyword evidence="1" id="KW-0732">Signal</keyword>
<evidence type="ECO:0008006" key="4">
    <source>
        <dbReference type="Google" id="ProtNLM"/>
    </source>
</evidence>
<protein>
    <recommendedName>
        <fullName evidence="4">RNase H type-1 domain-containing protein</fullName>
    </recommendedName>
</protein>
<accession>A0AAD6ZQJ4</accession>
<sequence>MVVIELALCMLIAVKVKNTHLSLQSDNQGVIGALATGKLYNVQENTILQKILQLYHEHPTWFTMSYIPSKENLANLSSRG</sequence>
<proteinExistence type="predicted"/>
<dbReference type="AlphaFoldDB" id="A0AAD6ZQJ4"/>
<feature type="non-terminal residue" evidence="2">
    <location>
        <position position="80"/>
    </location>
</feature>
<organism evidence="2 3">
    <name type="scientific">Mycena albidolilacea</name>
    <dbReference type="NCBI Taxonomy" id="1033008"/>
    <lineage>
        <taxon>Eukaryota</taxon>
        <taxon>Fungi</taxon>
        <taxon>Dikarya</taxon>
        <taxon>Basidiomycota</taxon>
        <taxon>Agaricomycotina</taxon>
        <taxon>Agaricomycetes</taxon>
        <taxon>Agaricomycetidae</taxon>
        <taxon>Agaricales</taxon>
        <taxon>Marasmiineae</taxon>
        <taxon>Mycenaceae</taxon>
        <taxon>Mycena</taxon>
    </lineage>
</organism>
<dbReference type="Proteomes" id="UP001218218">
    <property type="component" value="Unassembled WGS sequence"/>
</dbReference>
<name>A0AAD6ZQJ4_9AGAR</name>
<gene>
    <name evidence="2" type="ORF">DFH08DRAFT_635847</name>
</gene>
<feature type="signal peptide" evidence="1">
    <location>
        <begin position="1"/>
        <end position="18"/>
    </location>
</feature>
<evidence type="ECO:0000313" key="2">
    <source>
        <dbReference type="EMBL" id="KAJ7334223.1"/>
    </source>
</evidence>
<evidence type="ECO:0000256" key="1">
    <source>
        <dbReference type="SAM" id="SignalP"/>
    </source>
</evidence>
<comment type="caution">
    <text evidence="2">The sequence shown here is derived from an EMBL/GenBank/DDBJ whole genome shotgun (WGS) entry which is preliminary data.</text>
</comment>